<proteinExistence type="predicted"/>
<feature type="compositionally biased region" description="Low complexity" evidence="1">
    <location>
        <begin position="48"/>
        <end position="60"/>
    </location>
</feature>
<name>A0AAD5VQ18_9AGAR</name>
<dbReference type="Proteomes" id="UP001213000">
    <property type="component" value="Unassembled WGS sequence"/>
</dbReference>
<organism evidence="2 3">
    <name type="scientific">Leucocoprinus birnbaumii</name>
    <dbReference type="NCBI Taxonomy" id="56174"/>
    <lineage>
        <taxon>Eukaryota</taxon>
        <taxon>Fungi</taxon>
        <taxon>Dikarya</taxon>
        <taxon>Basidiomycota</taxon>
        <taxon>Agaricomycotina</taxon>
        <taxon>Agaricomycetes</taxon>
        <taxon>Agaricomycetidae</taxon>
        <taxon>Agaricales</taxon>
        <taxon>Agaricineae</taxon>
        <taxon>Agaricaceae</taxon>
        <taxon>Leucocoprinus</taxon>
    </lineage>
</organism>
<accession>A0AAD5VQ18</accession>
<feature type="compositionally biased region" description="Polar residues" evidence="1">
    <location>
        <begin position="28"/>
        <end position="38"/>
    </location>
</feature>
<reference evidence="2" key="1">
    <citation type="submission" date="2022-07" db="EMBL/GenBank/DDBJ databases">
        <title>Genome Sequence of Leucocoprinus birnbaumii.</title>
        <authorList>
            <person name="Buettner E."/>
        </authorList>
    </citation>
    <scope>NUCLEOTIDE SEQUENCE</scope>
    <source>
        <strain evidence="2">VT141</strain>
    </source>
</reference>
<keyword evidence="3" id="KW-1185">Reference proteome</keyword>
<gene>
    <name evidence="2" type="ORF">NP233_g7049</name>
</gene>
<comment type="caution">
    <text evidence="2">The sequence shown here is derived from an EMBL/GenBank/DDBJ whole genome shotgun (WGS) entry which is preliminary data.</text>
</comment>
<evidence type="ECO:0000313" key="2">
    <source>
        <dbReference type="EMBL" id="KAJ3566366.1"/>
    </source>
</evidence>
<feature type="region of interest" description="Disordered" evidence="1">
    <location>
        <begin position="126"/>
        <end position="183"/>
    </location>
</feature>
<feature type="compositionally biased region" description="Polar residues" evidence="1">
    <location>
        <begin position="65"/>
        <end position="81"/>
    </location>
</feature>
<evidence type="ECO:0000256" key="1">
    <source>
        <dbReference type="SAM" id="MobiDB-lite"/>
    </source>
</evidence>
<feature type="compositionally biased region" description="Low complexity" evidence="1">
    <location>
        <begin position="149"/>
        <end position="164"/>
    </location>
</feature>
<dbReference type="EMBL" id="JANIEX010000493">
    <property type="protein sequence ID" value="KAJ3566366.1"/>
    <property type="molecule type" value="Genomic_DNA"/>
</dbReference>
<feature type="region of interest" description="Disordered" evidence="1">
    <location>
        <begin position="28"/>
        <end position="104"/>
    </location>
</feature>
<dbReference type="AlphaFoldDB" id="A0AAD5VQ18"/>
<sequence length="183" mass="19175">MPADFDFGGVSNFHLTNTTFNHVDSTQNNFNFGASQPNGVAPNDGLKQPPSSQQSACASAREFSSARNSGQASNITVPQPNDHTRNHGADAMDGAHQSPTHSIAARLLNDEGDTYTASRCGARRAVLSPTRVSAGTPFKPPGLPPSLYTVPTTNHSTPSSSSTPEQFLGFDTSTSPSLPLHPG</sequence>
<protein>
    <submittedName>
        <fullName evidence="2">Uncharacterized protein</fullName>
    </submittedName>
</protein>
<evidence type="ECO:0000313" key="3">
    <source>
        <dbReference type="Proteomes" id="UP001213000"/>
    </source>
</evidence>